<dbReference type="InterPro" id="IPR023089">
    <property type="entry name" value="YozE_SAM-like"/>
</dbReference>
<comment type="similarity">
    <text evidence="1">Belongs to the UPF0346 family.</text>
</comment>
<dbReference type="AlphaFoldDB" id="A0A1Z3TYI2"/>
<gene>
    <name evidence="5" type="ORF">CJ235_05570</name>
    <name evidence="4" type="ORF">NW112_02325</name>
    <name evidence="3" type="ORF">NW133_03825</name>
</gene>
<comment type="caution">
    <text evidence="5">The sequence shown here is derived from an EMBL/GenBank/DDBJ whole genome shotgun (WGS) entry which is preliminary data.</text>
</comment>
<dbReference type="KEGG" id="spet:CEP67_01690"/>
<reference evidence="4" key="3">
    <citation type="journal article" date="2022" name="Int. J. Mol. Sci.">
        <title>Phenotypic and genotypic virulence characterisation of Staphylococcus pettenkoferi strains isolated from human bloodstream and diabetic foot infections.</title>
        <authorList>
            <person name="Magnan C."/>
        </authorList>
    </citation>
    <scope>NUCLEOTIDE SEQUENCE</scope>
    <source>
        <strain evidence="4">NSP020P</strain>
    </source>
</reference>
<evidence type="ECO:0000313" key="3">
    <source>
        <dbReference type="EMBL" id="MCY1582678.1"/>
    </source>
</evidence>
<protein>
    <recommendedName>
        <fullName evidence="1">UPF0346 protein CJ235_05570</fullName>
    </recommendedName>
</protein>
<dbReference type="SUPFAM" id="SSF140652">
    <property type="entry name" value="YozE-like"/>
    <property type="match status" value="1"/>
</dbReference>
<dbReference type="InterPro" id="IPR010673">
    <property type="entry name" value="UPF0346"/>
</dbReference>
<keyword evidence="7" id="KW-1185">Reference proteome</keyword>
<dbReference type="STRING" id="170573.GCA_001076995_01056"/>
<reference evidence="3" key="4">
    <citation type="submission" date="2022-08" db="EMBL/GenBank/DDBJ databases">
        <authorList>
            <person name="Magnan C."/>
        </authorList>
    </citation>
    <scope>NUCLEOTIDE SEQUENCE</scope>
    <source>
        <strain evidence="3">NSP012P</strain>
    </source>
</reference>
<dbReference type="EMBL" id="JANSKX010000008">
    <property type="protein sequence ID" value="MCY1594070.1"/>
    <property type="molecule type" value="Genomic_DNA"/>
</dbReference>
<evidence type="ECO:0000313" key="4">
    <source>
        <dbReference type="EMBL" id="MCY1594070.1"/>
    </source>
</evidence>
<dbReference type="Proteomes" id="UP000235748">
    <property type="component" value="Unassembled WGS sequence"/>
</dbReference>
<dbReference type="Gene3D" id="1.10.150.260">
    <property type="entry name" value="YozE SAM-like"/>
    <property type="match status" value="1"/>
</dbReference>
<reference evidence="5 6" key="1">
    <citation type="submission" date="2017-09" db="EMBL/GenBank/DDBJ databases">
        <title>Bacterial strain isolated from the female urinary microbiota.</title>
        <authorList>
            <person name="Thomas-White K."/>
            <person name="Kumar N."/>
            <person name="Forster S."/>
            <person name="Putonti C."/>
            <person name="Lawley T."/>
            <person name="Wolfe A.J."/>
        </authorList>
    </citation>
    <scope>NUCLEOTIDE SEQUENCE [LARGE SCALE GENOMIC DNA]</scope>
    <source>
        <strain evidence="5 6">UMB0834</strain>
    </source>
</reference>
<dbReference type="Proteomes" id="UP001081438">
    <property type="component" value="Unassembled WGS sequence"/>
</dbReference>
<dbReference type="Proteomes" id="UP001072952">
    <property type="component" value="Unassembled WGS sequence"/>
</dbReference>
<dbReference type="PIRSF" id="PIRSF037262">
    <property type="entry name" value="UCP037262"/>
    <property type="match status" value="1"/>
</dbReference>
<evidence type="ECO:0000313" key="6">
    <source>
        <dbReference type="Proteomes" id="UP000235748"/>
    </source>
</evidence>
<evidence type="ECO:0000313" key="7">
    <source>
        <dbReference type="Proteomes" id="UP001072952"/>
    </source>
</evidence>
<dbReference type="HAMAP" id="MF_01538">
    <property type="entry name" value="UPF0346"/>
    <property type="match status" value="1"/>
</dbReference>
<evidence type="ECO:0000256" key="1">
    <source>
        <dbReference type="HAMAP-Rule" id="MF_01538"/>
    </source>
</evidence>
<dbReference type="EMBL" id="JANSLD010000013">
    <property type="protein sequence ID" value="MCY1582678.1"/>
    <property type="molecule type" value="Genomic_DNA"/>
</dbReference>
<accession>A0A1Z3TYI2</accession>
<dbReference type="EMBL" id="PNGG01000002">
    <property type="protein sequence ID" value="PMC19835.1"/>
    <property type="molecule type" value="Genomic_DNA"/>
</dbReference>
<proteinExistence type="inferred from homology"/>
<feature type="domain" description="YozE SAM-like" evidence="2">
    <location>
        <begin position="5"/>
        <end position="69"/>
    </location>
</feature>
<dbReference type="NCBIfam" id="NF010193">
    <property type="entry name" value="PRK13672.1"/>
    <property type="match status" value="1"/>
</dbReference>
<sequence>MKDHSFYHYAMTVRGQKDDKGVLAEEIFDDLAFPKQESDFNVLSDYIETEGGYSVSMSVFDDMYEDYQEWLKF</sequence>
<organism evidence="5 6">
    <name type="scientific">Staphylococcus pettenkoferi</name>
    <dbReference type="NCBI Taxonomy" id="170573"/>
    <lineage>
        <taxon>Bacteria</taxon>
        <taxon>Bacillati</taxon>
        <taxon>Bacillota</taxon>
        <taxon>Bacilli</taxon>
        <taxon>Bacillales</taxon>
        <taxon>Staphylococcaceae</taxon>
        <taxon>Staphylococcus</taxon>
    </lineage>
</organism>
<reference evidence="3" key="2">
    <citation type="journal article" date="2022" name="Int. J. Mol. Sci.">
        <title>Phenotypic and Genotypic Virulence Characterisation of Staphylococcus pettenkoferi Strains Isolated from Human Bloodstream and Diabetic Foot Infections.</title>
        <authorList>
            <person name="Magnan C."/>
            <person name="Ahmad-Mansour N."/>
            <person name="Pouget C."/>
            <person name="Morsli M."/>
            <person name="Huc-Brandt S."/>
            <person name="Pantel A."/>
            <person name="Dunyach-Remy C."/>
            <person name="Sotto A."/>
            <person name="Molle V."/>
            <person name="Lavigne J.-P."/>
        </authorList>
    </citation>
    <scope>NUCLEOTIDE SEQUENCE</scope>
    <source>
        <strain evidence="3">NSP012P</strain>
    </source>
</reference>
<evidence type="ECO:0000313" key="5">
    <source>
        <dbReference type="EMBL" id="PMC19835.1"/>
    </source>
</evidence>
<evidence type="ECO:0000259" key="2">
    <source>
        <dbReference type="Pfam" id="PF06855"/>
    </source>
</evidence>
<dbReference type="GeneID" id="42042523"/>
<dbReference type="RefSeq" id="WP_002470999.1">
    <property type="nucleotide sequence ID" value="NZ_CP022096.2"/>
</dbReference>
<dbReference type="InterPro" id="IPR036806">
    <property type="entry name" value="YozE_SAM-like_sf"/>
</dbReference>
<dbReference type="Pfam" id="PF06855">
    <property type="entry name" value="YozE_SAM_like"/>
    <property type="match status" value="1"/>
</dbReference>
<name>A0A1Z3TYI2_9STAP</name>